<sequence length="71" mass="7819">MVRAIGKAILLEFPFHVLVSSSSCLPSPSPPAHPFYFFTPPTFYFDGVFPSWAHAALLLDVWLAITAPLSQ</sequence>
<evidence type="ECO:0000313" key="2">
    <source>
        <dbReference type="Proteomes" id="UP000325433"/>
    </source>
</evidence>
<organism evidence="1 2">
    <name type="scientific">Aspergillus transmontanensis</name>
    <dbReference type="NCBI Taxonomy" id="1034304"/>
    <lineage>
        <taxon>Eukaryota</taxon>
        <taxon>Fungi</taxon>
        <taxon>Dikarya</taxon>
        <taxon>Ascomycota</taxon>
        <taxon>Pezizomycotina</taxon>
        <taxon>Eurotiomycetes</taxon>
        <taxon>Eurotiomycetidae</taxon>
        <taxon>Eurotiales</taxon>
        <taxon>Aspergillaceae</taxon>
        <taxon>Aspergillus</taxon>
        <taxon>Aspergillus subgen. Circumdati</taxon>
    </lineage>
</organism>
<dbReference type="PROSITE" id="PS51257">
    <property type="entry name" value="PROKAR_LIPOPROTEIN"/>
    <property type="match status" value="1"/>
</dbReference>
<protein>
    <submittedName>
        <fullName evidence="1">Uncharacterized protein</fullName>
    </submittedName>
</protein>
<dbReference type="EMBL" id="ML738316">
    <property type="protein sequence ID" value="KAE8314758.1"/>
    <property type="molecule type" value="Genomic_DNA"/>
</dbReference>
<gene>
    <name evidence="1" type="ORF">BDV41DRAFT_532853</name>
</gene>
<name>A0A5N6W2K1_9EURO</name>
<evidence type="ECO:0000313" key="1">
    <source>
        <dbReference type="EMBL" id="KAE8314758.1"/>
    </source>
</evidence>
<dbReference type="AlphaFoldDB" id="A0A5N6W2K1"/>
<accession>A0A5N6W2K1</accession>
<dbReference type="Proteomes" id="UP000325433">
    <property type="component" value="Unassembled WGS sequence"/>
</dbReference>
<keyword evidence="2" id="KW-1185">Reference proteome</keyword>
<reference evidence="2" key="1">
    <citation type="submission" date="2019-04" db="EMBL/GenBank/DDBJ databases">
        <title>Friends and foes A comparative genomics studyof 23 Aspergillus species from section Flavi.</title>
        <authorList>
            <consortium name="DOE Joint Genome Institute"/>
            <person name="Kjaerbolling I."/>
            <person name="Vesth T."/>
            <person name="Frisvad J.C."/>
            <person name="Nybo J.L."/>
            <person name="Theobald S."/>
            <person name="Kildgaard S."/>
            <person name="Isbrandt T."/>
            <person name="Kuo A."/>
            <person name="Sato A."/>
            <person name="Lyhne E.K."/>
            <person name="Kogle M.E."/>
            <person name="Wiebenga A."/>
            <person name="Kun R.S."/>
            <person name="Lubbers R.J."/>
            <person name="Makela M.R."/>
            <person name="Barry K."/>
            <person name="Chovatia M."/>
            <person name="Clum A."/>
            <person name="Daum C."/>
            <person name="Haridas S."/>
            <person name="He G."/>
            <person name="LaButti K."/>
            <person name="Lipzen A."/>
            <person name="Mondo S."/>
            <person name="Riley R."/>
            <person name="Salamov A."/>
            <person name="Simmons B.A."/>
            <person name="Magnuson J.K."/>
            <person name="Henrissat B."/>
            <person name="Mortensen U.H."/>
            <person name="Larsen T.O."/>
            <person name="Devries R.P."/>
            <person name="Grigoriev I.V."/>
            <person name="Machida M."/>
            <person name="Baker S.E."/>
            <person name="Andersen M.R."/>
        </authorList>
    </citation>
    <scope>NUCLEOTIDE SEQUENCE [LARGE SCALE GENOMIC DNA]</scope>
    <source>
        <strain evidence="2">CBS 130015</strain>
    </source>
</reference>
<proteinExistence type="predicted"/>